<evidence type="ECO:0000313" key="1">
    <source>
        <dbReference type="EMBL" id="JAH75226.1"/>
    </source>
</evidence>
<reference evidence="1" key="1">
    <citation type="submission" date="2014-11" db="EMBL/GenBank/DDBJ databases">
        <authorList>
            <person name="Amaro Gonzalez C."/>
        </authorList>
    </citation>
    <scope>NUCLEOTIDE SEQUENCE</scope>
</reference>
<reference evidence="1" key="2">
    <citation type="journal article" date="2015" name="Fish Shellfish Immunol.">
        <title>Early steps in the European eel (Anguilla anguilla)-Vibrio vulnificus interaction in the gills: Role of the RtxA13 toxin.</title>
        <authorList>
            <person name="Callol A."/>
            <person name="Pajuelo D."/>
            <person name="Ebbesson L."/>
            <person name="Teles M."/>
            <person name="MacKenzie S."/>
            <person name="Amaro C."/>
        </authorList>
    </citation>
    <scope>NUCLEOTIDE SEQUENCE</scope>
</reference>
<accession>A0A0E9VB35</accession>
<dbReference type="EMBL" id="GBXM01033351">
    <property type="protein sequence ID" value="JAH75226.1"/>
    <property type="molecule type" value="Transcribed_RNA"/>
</dbReference>
<name>A0A0E9VB35_ANGAN</name>
<proteinExistence type="predicted"/>
<protein>
    <submittedName>
        <fullName evidence="1">Uncharacterized protein</fullName>
    </submittedName>
</protein>
<organism evidence="1">
    <name type="scientific">Anguilla anguilla</name>
    <name type="common">European freshwater eel</name>
    <name type="synonym">Muraena anguilla</name>
    <dbReference type="NCBI Taxonomy" id="7936"/>
    <lineage>
        <taxon>Eukaryota</taxon>
        <taxon>Metazoa</taxon>
        <taxon>Chordata</taxon>
        <taxon>Craniata</taxon>
        <taxon>Vertebrata</taxon>
        <taxon>Euteleostomi</taxon>
        <taxon>Actinopterygii</taxon>
        <taxon>Neopterygii</taxon>
        <taxon>Teleostei</taxon>
        <taxon>Anguilliformes</taxon>
        <taxon>Anguillidae</taxon>
        <taxon>Anguilla</taxon>
    </lineage>
</organism>
<sequence length="11" mass="1182">MGPLSTHCVTH</sequence>